<evidence type="ECO:0000313" key="3">
    <source>
        <dbReference type="WBParaSite" id="HNAJ_0001008101-mRNA-1"/>
    </source>
</evidence>
<name>A0A158QIS2_RODNA</name>
<accession>A0A158QIS2</accession>
<keyword evidence="2" id="KW-0472">Membrane</keyword>
<proteinExistence type="predicted"/>
<evidence type="ECO:0000256" key="2">
    <source>
        <dbReference type="SAM" id="Phobius"/>
    </source>
</evidence>
<organism evidence="3">
    <name type="scientific">Rodentolepis nana</name>
    <name type="common">Dwarf tapeworm</name>
    <name type="synonym">Hymenolepis nana</name>
    <dbReference type="NCBI Taxonomy" id="102285"/>
    <lineage>
        <taxon>Eukaryota</taxon>
        <taxon>Metazoa</taxon>
        <taxon>Spiralia</taxon>
        <taxon>Lophotrochozoa</taxon>
        <taxon>Platyhelminthes</taxon>
        <taxon>Cestoda</taxon>
        <taxon>Eucestoda</taxon>
        <taxon>Cyclophyllidea</taxon>
        <taxon>Hymenolepididae</taxon>
        <taxon>Rodentolepis</taxon>
    </lineage>
</organism>
<reference evidence="3" key="1">
    <citation type="submission" date="2016-04" db="UniProtKB">
        <authorList>
            <consortium name="WormBaseParasite"/>
        </authorList>
    </citation>
    <scope>IDENTIFICATION</scope>
</reference>
<protein>
    <submittedName>
        <fullName evidence="3">ZP domain-containing protein</fullName>
    </submittedName>
</protein>
<keyword evidence="2" id="KW-0812">Transmembrane</keyword>
<keyword evidence="2" id="KW-1133">Transmembrane helix</keyword>
<dbReference type="WBParaSite" id="HNAJ_0001008101-mRNA-1">
    <property type="protein sequence ID" value="HNAJ_0001008101-mRNA-1"/>
    <property type="gene ID" value="HNAJ_0001008101"/>
</dbReference>
<sequence length="638" mass="70979">LICYIPHWDAPYEELTSRMDTGAAHARLESASTSAGTAIYLKKASLFDESGQILQFSEALTSRSKWMNTATFSLFSGGRTEYQGTVVVVMKDSLLKPTSDLRLPFTCIDQKITRERQEEIFQSLNTHVNVSMTVVNTNLQEVDQVAEGENISLHFNLMPANNGVDLSFLLLRFILAFLFMQRDTIANNMRILNYRCTTNNEASRIQFEQSQLSDRQLQTQMFQVFRIDNFNSLFIRCFIKYCPQFTACSVENLDCSDPAQSYTGNKKYSHRYRLFDRWVHLNVASSPKESLLVTTVGSEGKGNANLRLNSMGRNGGASPGGTSSTDTGPCQYAVCLTHVQIISVSVITIVIILVVLSISLVALKRQNQFRRNELMASKKPNGAAYEYVNWSSPVNARNWGNQTSVFQPLVISDTIQRNPAASIASSVYSKVQLPNTTFIRSPNNAVSLIQNKCPGNLGSRCRNSREVKRKPTSEASGTWSVNRPEASGKKTFTSAVNEGGPFELQPLEFYETEAQGSVGLYAPFLCIRETGTIKNDTHNSECFVVANNSSISGQENPVLASTQFVIQKTPTITSTALNTRTPTLQRMYTRPPPAVRTADLNTVEPFSPMKFLTESENVMADRELSLSNSNILNDEQNV</sequence>
<feature type="region of interest" description="Disordered" evidence="1">
    <location>
        <begin position="460"/>
        <end position="488"/>
    </location>
</feature>
<evidence type="ECO:0000256" key="1">
    <source>
        <dbReference type="SAM" id="MobiDB-lite"/>
    </source>
</evidence>
<feature type="transmembrane region" description="Helical" evidence="2">
    <location>
        <begin position="341"/>
        <end position="363"/>
    </location>
</feature>
<feature type="compositionally biased region" description="Basic and acidic residues" evidence="1">
    <location>
        <begin position="463"/>
        <end position="472"/>
    </location>
</feature>
<dbReference type="AlphaFoldDB" id="A0A158QIS2"/>